<comment type="caution">
    <text evidence="3">The sequence shown here is derived from an EMBL/GenBank/DDBJ whole genome shotgun (WGS) entry which is preliminary data.</text>
</comment>
<dbReference type="GO" id="GO:1904680">
    <property type="term" value="F:peptide transmembrane transporter activity"/>
    <property type="evidence" value="ECO:0007669"/>
    <property type="project" value="TreeGrafter"/>
</dbReference>
<dbReference type="InterPro" id="IPR000914">
    <property type="entry name" value="SBP_5_dom"/>
</dbReference>
<evidence type="ECO:0000313" key="3">
    <source>
        <dbReference type="EMBL" id="RBP79569.1"/>
    </source>
</evidence>
<keyword evidence="4" id="KW-1185">Reference proteome</keyword>
<dbReference type="GO" id="GO:0043190">
    <property type="term" value="C:ATP-binding cassette (ABC) transporter complex"/>
    <property type="evidence" value="ECO:0007669"/>
    <property type="project" value="InterPro"/>
</dbReference>
<dbReference type="InterPro" id="IPR039424">
    <property type="entry name" value="SBP_5"/>
</dbReference>
<dbReference type="PANTHER" id="PTHR30290">
    <property type="entry name" value="PERIPLASMIC BINDING COMPONENT OF ABC TRANSPORTER"/>
    <property type="match status" value="1"/>
</dbReference>
<dbReference type="GO" id="GO:0030288">
    <property type="term" value="C:outer membrane-bounded periplasmic space"/>
    <property type="evidence" value="ECO:0007669"/>
    <property type="project" value="UniProtKB-ARBA"/>
</dbReference>
<sequence>MKYVKKWPWMALALSVTALTGCFDGTEDANEQTSTSSATQGDRIKLAMLLTPRTGLSPLSDDAFKFSRWSVGETLVFLDKAGNLQPSLATEWEQLTPNDWRFTLRDGVMFHDGTQLTPNAVANALRTAANASPKPRILDGVSWTVKTDGDNAVIVSSTEPDPLLAQRLTSPQLTILAPSAYAENGTIDPENTGTGPFRLVKLNGSSTATIDRFDGYWGEKAQAPGIDVSFVPDGIARASALRSGEADIVEAIPVSQAPLLDPDMIREVPMPRTNTLYLNTQNGVMTNPGMRAAVRDAINRKQLVDNVYESRADIGEGLLGPALPWAAKLRQPVADPVMPAEPNGVTITLGTYTDRTELPEVAVYLAQQLTDAGFTVKQDVREYSQIESDALAGKFDAFILSRATMLDLGDPVAYMSSDFTCNGSYNLAQLCDPAIDQALQTASALPAGEARQKAIMKAENLILATDAAIPMLHERVIQGQSKRVRDAIADPRERLIISTRTHLASPEMME</sequence>
<accession>A0A366IZS5</accession>
<dbReference type="EMBL" id="QNSE01000013">
    <property type="protein sequence ID" value="RBP79569.1"/>
    <property type="molecule type" value="Genomic_DNA"/>
</dbReference>
<protein>
    <submittedName>
        <fullName evidence="3">Peptide/nickel transport system substrate-binding protein</fullName>
    </submittedName>
</protein>
<keyword evidence="1" id="KW-0732">Signal</keyword>
<dbReference type="GO" id="GO:0015833">
    <property type="term" value="P:peptide transport"/>
    <property type="evidence" value="ECO:0007669"/>
    <property type="project" value="TreeGrafter"/>
</dbReference>
<evidence type="ECO:0000259" key="2">
    <source>
        <dbReference type="Pfam" id="PF00496"/>
    </source>
</evidence>
<feature type="domain" description="Solute-binding protein family 5" evidence="2">
    <location>
        <begin position="84"/>
        <end position="425"/>
    </location>
</feature>
<dbReference type="SUPFAM" id="SSF53850">
    <property type="entry name" value="Periplasmic binding protein-like II"/>
    <property type="match status" value="1"/>
</dbReference>
<dbReference type="Gene3D" id="3.10.105.10">
    <property type="entry name" value="Dipeptide-binding Protein, Domain 3"/>
    <property type="match status" value="1"/>
</dbReference>
<dbReference type="CDD" id="cd08490">
    <property type="entry name" value="PBP2_NikA_DppA_OppA_like_3"/>
    <property type="match status" value="1"/>
</dbReference>
<dbReference type="PROSITE" id="PS51257">
    <property type="entry name" value="PROKAR_LIPOPROTEIN"/>
    <property type="match status" value="1"/>
</dbReference>
<evidence type="ECO:0000313" key="4">
    <source>
        <dbReference type="Proteomes" id="UP000252792"/>
    </source>
</evidence>
<proteinExistence type="predicted"/>
<dbReference type="Gene3D" id="3.40.190.10">
    <property type="entry name" value="Periplasmic binding protein-like II"/>
    <property type="match status" value="1"/>
</dbReference>
<dbReference type="RefSeq" id="WP_206610611.1">
    <property type="nucleotide sequence ID" value="NZ_QNSE01000013.1"/>
</dbReference>
<dbReference type="PANTHER" id="PTHR30290:SF65">
    <property type="entry name" value="MONOACYL PHOSPHATIDYLINOSITOL TETRAMANNOSIDE-BINDING PROTEIN LPQW-RELATED"/>
    <property type="match status" value="1"/>
</dbReference>
<name>A0A366IZS5_9GAMM</name>
<feature type="chain" id="PRO_5016817391" evidence="1">
    <location>
        <begin position="21"/>
        <end position="510"/>
    </location>
</feature>
<evidence type="ECO:0000256" key="1">
    <source>
        <dbReference type="SAM" id="SignalP"/>
    </source>
</evidence>
<dbReference type="InterPro" id="IPR030678">
    <property type="entry name" value="Peptide/Ni-bd"/>
</dbReference>
<feature type="signal peptide" evidence="1">
    <location>
        <begin position="1"/>
        <end position="20"/>
    </location>
</feature>
<dbReference type="PIRSF" id="PIRSF002741">
    <property type="entry name" value="MppA"/>
    <property type="match status" value="1"/>
</dbReference>
<dbReference type="Proteomes" id="UP000252792">
    <property type="component" value="Unassembled WGS sequence"/>
</dbReference>
<reference evidence="3 4" key="1">
    <citation type="submission" date="2018-06" db="EMBL/GenBank/DDBJ databases">
        <title>Genomic Encyclopedia of Type Strains, Phase III (KMG-III): the genomes of soil and plant-associated and newly described type strains.</title>
        <authorList>
            <person name="Whitman W."/>
        </authorList>
    </citation>
    <scope>NUCLEOTIDE SEQUENCE [LARGE SCALE GENOMIC DNA]</scope>
    <source>
        <strain evidence="3 4">CECT 7377</strain>
    </source>
</reference>
<organism evidence="3 4">
    <name type="scientific">Marinomonas rhizomae</name>
    <dbReference type="NCBI Taxonomy" id="491948"/>
    <lineage>
        <taxon>Bacteria</taxon>
        <taxon>Pseudomonadati</taxon>
        <taxon>Pseudomonadota</taxon>
        <taxon>Gammaproteobacteria</taxon>
        <taxon>Oceanospirillales</taxon>
        <taxon>Oceanospirillaceae</taxon>
        <taxon>Marinomonas</taxon>
    </lineage>
</organism>
<dbReference type="Pfam" id="PF00496">
    <property type="entry name" value="SBP_bac_5"/>
    <property type="match status" value="1"/>
</dbReference>
<gene>
    <name evidence="3" type="ORF">DFP80_11325</name>
</gene>
<dbReference type="AlphaFoldDB" id="A0A366IZS5"/>